<protein>
    <recommendedName>
        <fullName evidence="8">EAL domain-containing protein</fullName>
    </recommendedName>
</protein>
<dbReference type="CDD" id="cd01948">
    <property type="entry name" value="EAL"/>
    <property type="match status" value="1"/>
</dbReference>
<dbReference type="PANTHER" id="PTHR44757:SF2">
    <property type="entry name" value="BIOFILM ARCHITECTURE MAINTENANCE PROTEIN MBAA"/>
    <property type="match status" value="1"/>
</dbReference>
<keyword evidence="1" id="KW-0472">Membrane</keyword>
<dbReference type="InterPro" id="IPR035919">
    <property type="entry name" value="EAL_sf"/>
</dbReference>
<feature type="transmembrane region" description="Helical" evidence="1">
    <location>
        <begin position="192"/>
        <end position="212"/>
    </location>
</feature>
<keyword evidence="1" id="KW-0812">Transmembrane</keyword>
<dbReference type="PROSITE" id="PS50113">
    <property type="entry name" value="PAC"/>
    <property type="match status" value="1"/>
</dbReference>
<dbReference type="InterPro" id="IPR035965">
    <property type="entry name" value="PAS-like_dom_sf"/>
</dbReference>
<evidence type="ECO:0000259" key="2">
    <source>
        <dbReference type="PROSITE" id="PS50112"/>
    </source>
</evidence>
<dbReference type="InterPro" id="IPR029787">
    <property type="entry name" value="Nucleotide_cyclase"/>
</dbReference>
<dbReference type="SMART" id="SM00052">
    <property type="entry name" value="EAL"/>
    <property type="match status" value="1"/>
</dbReference>
<comment type="caution">
    <text evidence="6">The sequence shown here is derived from an EMBL/GenBank/DDBJ whole genome shotgun (WGS) entry which is preliminary data.</text>
</comment>
<sequence>MLPLAYALAAIVALILLLTWGALQVQVTLAGFLNGESVWSKAQKQAVIDLDTYVVKGAPADLADFRRNYAILESDRWARDAIAAGDVEQAPIAAAFLRGGVIPAAIPGIIFMLRHFPGAPYMKDALEAWHSTDASISEFAVIAAQVEGARADDSWSEQQAARQRERIHELNSFVEPRANRFSLDMAQGATELGGVLFGSVFVAAFLAYVLWLRMARRILAGIRGTEERYRLLFDSAADAIVMVDEADGRILGANRKASEWIGRDAGDLAGMRFADLFTRGDPFQRSVSELSTLRSLNGDDRLVETQSSLAVWGERSVRQAIIRDVTERVAMEQECRIAAEALGSIAEGVIIADAQRRVLAVNAAHTRMTGYTAPMLVNRRFDETRRLPNGLPLPPSIWNTIAVSGNWLGEVDSQRNDGRSYPELLSISAVNDADGQLLRLVAVLTDITHTKANQRRLEYMATHDPLTGLVNRVEFQRRCAQAIAVAARERHAAVVLFVDLDGFKAVNDSYNHAIGDRVLIEVADRICRTLRPDDVAGRIGGDEFTVLLSGPASREDAGPVAERVLANLAAPLLLDDHEIALGACVGVAGYPLDGDDPSTLITNADAAMYAAKTEERGGVRFYSPLMHADASTRLLIGADLRLALGRDEFEIVYQPSVELRSGRIVAVEALLRWRHPERGMLMPDEFIPIAESLGLIRLIDERTLQAVCAQMQAWDRNGMPAVRVAINASASTFGHRGFVEAVRCALQMAALPPSRLLIEITESAMLSLGEETERKLHALHALGVGVAIDDFGTGYSSLAYLKLPAVAFLKIDRSFVTGVPDEANDVVIVEAMLAIAKSLGLRAIAEGIETEAQHDFLLRLGCVEGQGFLYSRPLPPAEIERLLRPSRKHAPARLRVVPP</sequence>
<dbReference type="InterPro" id="IPR000700">
    <property type="entry name" value="PAS-assoc_C"/>
</dbReference>
<evidence type="ECO:0000256" key="1">
    <source>
        <dbReference type="SAM" id="Phobius"/>
    </source>
</evidence>
<keyword evidence="1" id="KW-1133">Transmembrane helix</keyword>
<feature type="domain" description="PAS" evidence="2">
    <location>
        <begin position="225"/>
        <end position="270"/>
    </location>
</feature>
<dbReference type="SUPFAM" id="SSF55785">
    <property type="entry name" value="PYP-like sensor domain (PAS domain)"/>
    <property type="match status" value="2"/>
</dbReference>
<reference evidence="6 7" key="1">
    <citation type="journal article" date="2019" name="Int. J. Syst. Evol. Microbiol.">
        <title>The Global Catalogue of Microorganisms (GCM) 10K type strain sequencing project: providing services to taxonomists for standard genome sequencing and annotation.</title>
        <authorList>
            <consortium name="The Broad Institute Genomics Platform"/>
            <consortium name="The Broad Institute Genome Sequencing Center for Infectious Disease"/>
            <person name="Wu L."/>
            <person name="Ma J."/>
        </authorList>
    </citation>
    <scope>NUCLEOTIDE SEQUENCE [LARGE SCALE GENOMIC DNA]</scope>
    <source>
        <strain evidence="6 7">JCM 15421</strain>
    </source>
</reference>
<evidence type="ECO:0000259" key="5">
    <source>
        <dbReference type="PROSITE" id="PS50887"/>
    </source>
</evidence>
<dbReference type="Proteomes" id="UP001501523">
    <property type="component" value="Unassembled WGS sequence"/>
</dbReference>
<dbReference type="Gene3D" id="3.30.450.20">
    <property type="entry name" value="PAS domain"/>
    <property type="match status" value="2"/>
</dbReference>
<proteinExistence type="predicted"/>
<evidence type="ECO:0000259" key="4">
    <source>
        <dbReference type="PROSITE" id="PS50883"/>
    </source>
</evidence>
<dbReference type="InterPro" id="IPR000014">
    <property type="entry name" value="PAS"/>
</dbReference>
<evidence type="ECO:0000313" key="6">
    <source>
        <dbReference type="EMBL" id="GAA0706712.1"/>
    </source>
</evidence>
<dbReference type="Pfam" id="PF00990">
    <property type="entry name" value="GGDEF"/>
    <property type="match status" value="1"/>
</dbReference>
<dbReference type="SUPFAM" id="SSF141868">
    <property type="entry name" value="EAL domain-like"/>
    <property type="match status" value="1"/>
</dbReference>
<dbReference type="PROSITE" id="PS50883">
    <property type="entry name" value="EAL"/>
    <property type="match status" value="1"/>
</dbReference>
<feature type="domain" description="EAL" evidence="4">
    <location>
        <begin position="633"/>
        <end position="887"/>
    </location>
</feature>
<dbReference type="Pfam" id="PF13426">
    <property type="entry name" value="PAS_9"/>
    <property type="match status" value="1"/>
</dbReference>
<dbReference type="CDD" id="cd00130">
    <property type="entry name" value="PAS"/>
    <property type="match status" value="2"/>
</dbReference>
<keyword evidence="7" id="KW-1185">Reference proteome</keyword>
<dbReference type="InterPro" id="IPR043128">
    <property type="entry name" value="Rev_trsase/Diguanyl_cyclase"/>
</dbReference>
<feature type="domain" description="PAC" evidence="3">
    <location>
        <begin position="407"/>
        <end position="459"/>
    </location>
</feature>
<dbReference type="Gene3D" id="3.20.20.450">
    <property type="entry name" value="EAL domain"/>
    <property type="match status" value="1"/>
</dbReference>
<dbReference type="NCBIfam" id="TIGR00229">
    <property type="entry name" value="sensory_box"/>
    <property type="match status" value="2"/>
</dbReference>
<dbReference type="PROSITE" id="PS50887">
    <property type="entry name" value="GGDEF"/>
    <property type="match status" value="1"/>
</dbReference>
<dbReference type="CDD" id="cd01949">
    <property type="entry name" value="GGDEF"/>
    <property type="match status" value="1"/>
</dbReference>
<dbReference type="EMBL" id="BAAAEU010000002">
    <property type="protein sequence ID" value="GAA0706712.1"/>
    <property type="molecule type" value="Genomic_DNA"/>
</dbReference>
<dbReference type="Gene3D" id="3.30.70.270">
    <property type="match status" value="1"/>
</dbReference>
<evidence type="ECO:0008006" key="8">
    <source>
        <dbReference type="Google" id="ProtNLM"/>
    </source>
</evidence>
<gene>
    <name evidence="6" type="ORF">GCM10009105_04940</name>
</gene>
<dbReference type="InterPro" id="IPR000160">
    <property type="entry name" value="GGDEF_dom"/>
</dbReference>
<name>A0ABN1ICG8_9GAMM</name>
<dbReference type="PROSITE" id="PS50112">
    <property type="entry name" value="PAS"/>
    <property type="match status" value="1"/>
</dbReference>
<dbReference type="SMART" id="SM00267">
    <property type="entry name" value="GGDEF"/>
    <property type="match status" value="1"/>
</dbReference>
<dbReference type="Pfam" id="PF00563">
    <property type="entry name" value="EAL"/>
    <property type="match status" value="1"/>
</dbReference>
<dbReference type="SMART" id="SM00091">
    <property type="entry name" value="PAS"/>
    <property type="match status" value="2"/>
</dbReference>
<dbReference type="Pfam" id="PF13188">
    <property type="entry name" value="PAS_8"/>
    <property type="match status" value="1"/>
</dbReference>
<dbReference type="InterPro" id="IPR052155">
    <property type="entry name" value="Biofilm_reg_signaling"/>
</dbReference>
<organism evidence="6 7">
    <name type="scientific">Dokdonella soli</name>
    <dbReference type="NCBI Taxonomy" id="529810"/>
    <lineage>
        <taxon>Bacteria</taxon>
        <taxon>Pseudomonadati</taxon>
        <taxon>Pseudomonadota</taxon>
        <taxon>Gammaproteobacteria</taxon>
        <taxon>Lysobacterales</taxon>
        <taxon>Rhodanobacteraceae</taxon>
        <taxon>Dokdonella</taxon>
    </lineage>
</organism>
<evidence type="ECO:0000313" key="7">
    <source>
        <dbReference type="Proteomes" id="UP001501523"/>
    </source>
</evidence>
<feature type="domain" description="GGDEF" evidence="5">
    <location>
        <begin position="491"/>
        <end position="624"/>
    </location>
</feature>
<dbReference type="InterPro" id="IPR001633">
    <property type="entry name" value="EAL_dom"/>
</dbReference>
<dbReference type="SUPFAM" id="SSF55073">
    <property type="entry name" value="Nucleotide cyclase"/>
    <property type="match status" value="1"/>
</dbReference>
<accession>A0ABN1ICG8</accession>
<dbReference type="PANTHER" id="PTHR44757">
    <property type="entry name" value="DIGUANYLATE CYCLASE DGCP"/>
    <property type="match status" value="1"/>
</dbReference>
<dbReference type="NCBIfam" id="TIGR00254">
    <property type="entry name" value="GGDEF"/>
    <property type="match status" value="1"/>
</dbReference>
<evidence type="ECO:0000259" key="3">
    <source>
        <dbReference type="PROSITE" id="PS50113"/>
    </source>
</evidence>